<dbReference type="Proteomes" id="UP001341281">
    <property type="component" value="Chromosome 05"/>
</dbReference>
<dbReference type="Pfam" id="PF04927">
    <property type="entry name" value="SMP"/>
    <property type="match status" value="2"/>
</dbReference>
<evidence type="ECO:0000313" key="6">
    <source>
        <dbReference type="Proteomes" id="UP001341281"/>
    </source>
</evidence>
<feature type="domain" description="SMP" evidence="4">
    <location>
        <begin position="156"/>
        <end position="217"/>
    </location>
</feature>
<keyword evidence="6" id="KW-1185">Reference proteome</keyword>
<dbReference type="EMBL" id="CP144749">
    <property type="protein sequence ID" value="WVZ74841.1"/>
    <property type="molecule type" value="Genomic_DNA"/>
</dbReference>
<keyword evidence="2" id="KW-0677">Repeat</keyword>
<feature type="compositionally biased region" description="Basic and acidic residues" evidence="3">
    <location>
        <begin position="18"/>
        <end position="38"/>
    </location>
</feature>
<comment type="similarity">
    <text evidence="1">Belongs to the LEA type SMP family.</text>
</comment>
<dbReference type="AlphaFoldDB" id="A0AAQ3WVP1"/>
<evidence type="ECO:0000256" key="2">
    <source>
        <dbReference type="ARBA" id="ARBA00022737"/>
    </source>
</evidence>
<evidence type="ECO:0000313" key="5">
    <source>
        <dbReference type="EMBL" id="WVZ74841.1"/>
    </source>
</evidence>
<dbReference type="PANTHER" id="PTHR31174:SF21">
    <property type="entry name" value="OS12G0626500 PROTEIN"/>
    <property type="match status" value="1"/>
</dbReference>
<evidence type="ECO:0000256" key="1">
    <source>
        <dbReference type="ARBA" id="ARBA00010733"/>
    </source>
</evidence>
<accession>A0AAQ3WVP1</accession>
<feature type="domain" description="SMP" evidence="4">
    <location>
        <begin position="85"/>
        <end position="144"/>
    </location>
</feature>
<name>A0AAQ3WVP1_PASNO</name>
<organism evidence="5 6">
    <name type="scientific">Paspalum notatum var. saurae</name>
    <dbReference type="NCBI Taxonomy" id="547442"/>
    <lineage>
        <taxon>Eukaryota</taxon>
        <taxon>Viridiplantae</taxon>
        <taxon>Streptophyta</taxon>
        <taxon>Embryophyta</taxon>
        <taxon>Tracheophyta</taxon>
        <taxon>Spermatophyta</taxon>
        <taxon>Magnoliopsida</taxon>
        <taxon>Liliopsida</taxon>
        <taxon>Poales</taxon>
        <taxon>Poaceae</taxon>
        <taxon>PACMAD clade</taxon>
        <taxon>Panicoideae</taxon>
        <taxon>Andropogonodae</taxon>
        <taxon>Paspaleae</taxon>
        <taxon>Paspalinae</taxon>
        <taxon>Paspalum</taxon>
    </lineage>
</organism>
<gene>
    <name evidence="5" type="ORF">U9M48_022966</name>
</gene>
<reference evidence="5 6" key="1">
    <citation type="submission" date="2024-02" db="EMBL/GenBank/DDBJ databases">
        <title>High-quality chromosome-scale genome assembly of Pensacola bahiagrass (Paspalum notatum Flugge var. saurae).</title>
        <authorList>
            <person name="Vega J.M."/>
            <person name="Podio M."/>
            <person name="Orjuela J."/>
            <person name="Siena L.A."/>
            <person name="Pessino S.C."/>
            <person name="Combes M.C."/>
            <person name="Mariac C."/>
            <person name="Albertini E."/>
            <person name="Pupilli F."/>
            <person name="Ortiz J.P.A."/>
            <person name="Leblanc O."/>
        </authorList>
    </citation>
    <scope>NUCLEOTIDE SEQUENCE [LARGE SCALE GENOMIC DNA]</scope>
    <source>
        <strain evidence="5">R1</strain>
        <tissue evidence="5">Leaf</tissue>
    </source>
</reference>
<sequence>MSQAQPVRGGDVYPASAAEHEAAHERDKILEQGREQRGDGGGLQVKETDLPAGRRLVTASAGGQVMAQFTVPVPDQEVAAATDAVTVGEALQAAAQTSAGDRPVGGVDAAAVQAAEARATGLCGAVPGGVAAAAQQAAEANVRAEGVGGKVRLSLRDVVGDDAAAAALPADKVATREDAEKVAAAAARNAGKGAGAAGNKGSGVVQAVAAAADMNEGRMM</sequence>
<evidence type="ECO:0000259" key="4">
    <source>
        <dbReference type="Pfam" id="PF04927"/>
    </source>
</evidence>
<dbReference type="InterPro" id="IPR007011">
    <property type="entry name" value="LEA_SMP_dom"/>
</dbReference>
<proteinExistence type="inferred from homology"/>
<evidence type="ECO:0000256" key="3">
    <source>
        <dbReference type="SAM" id="MobiDB-lite"/>
    </source>
</evidence>
<protein>
    <recommendedName>
        <fullName evidence="4">SMP domain-containing protein</fullName>
    </recommendedName>
</protein>
<dbReference type="PANTHER" id="PTHR31174">
    <property type="entry name" value="SEED MATURATION FAMILY PROTEIN"/>
    <property type="match status" value="1"/>
</dbReference>
<feature type="region of interest" description="Disordered" evidence="3">
    <location>
        <begin position="1"/>
        <end position="49"/>
    </location>
</feature>
<dbReference type="InterPro" id="IPR042971">
    <property type="entry name" value="LEA_SMP"/>
</dbReference>